<dbReference type="GO" id="GO:0005634">
    <property type="term" value="C:nucleus"/>
    <property type="evidence" value="ECO:0007669"/>
    <property type="project" value="UniProtKB-SubCell"/>
</dbReference>
<feature type="compositionally biased region" description="Basic and acidic residues" evidence="7">
    <location>
        <begin position="313"/>
        <end position="322"/>
    </location>
</feature>
<dbReference type="Pfam" id="PF04189">
    <property type="entry name" value="Gcd10p"/>
    <property type="match status" value="1"/>
</dbReference>
<evidence type="ECO:0000256" key="1">
    <source>
        <dbReference type="ARBA" id="ARBA00004123"/>
    </source>
</evidence>
<accession>A0A4W3JKD6</accession>
<feature type="compositionally biased region" description="Pro residues" evidence="7">
    <location>
        <begin position="11"/>
        <end position="23"/>
    </location>
</feature>
<evidence type="ECO:0000313" key="9">
    <source>
        <dbReference type="Proteomes" id="UP000314986"/>
    </source>
</evidence>
<dbReference type="GeneTree" id="ENSGT00390000008327"/>
<feature type="compositionally biased region" description="Basic and acidic residues" evidence="7">
    <location>
        <begin position="480"/>
        <end position="499"/>
    </location>
</feature>
<reference evidence="9" key="3">
    <citation type="journal article" date="2014" name="Nature">
        <title>Elephant shark genome provides unique insights into gnathostome evolution.</title>
        <authorList>
            <consortium name="International Elephant Shark Genome Sequencing Consortium"/>
            <person name="Venkatesh B."/>
            <person name="Lee A.P."/>
            <person name="Ravi V."/>
            <person name="Maurya A.K."/>
            <person name="Lian M.M."/>
            <person name="Swann J.B."/>
            <person name="Ohta Y."/>
            <person name="Flajnik M.F."/>
            <person name="Sutoh Y."/>
            <person name="Kasahara M."/>
            <person name="Hoon S."/>
            <person name="Gangu V."/>
            <person name="Roy S.W."/>
            <person name="Irimia M."/>
            <person name="Korzh V."/>
            <person name="Kondrychyn I."/>
            <person name="Lim Z.W."/>
            <person name="Tay B.H."/>
            <person name="Tohari S."/>
            <person name="Kong K.W."/>
            <person name="Ho S."/>
            <person name="Lorente-Galdos B."/>
            <person name="Quilez J."/>
            <person name="Marques-Bonet T."/>
            <person name="Raney B.J."/>
            <person name="Ingham P.W."/>
            <person name="Tay A."/>
            <person name="Hillier L.W."/>
            <person name="Minx P."/>
            <person name="Boehm T."/>
            <person name="Wilson R.K."/>
            <person name="Brenner S."/>
            <person name="Warren W.C."/>
        </authorList>
    </citation>
    <scope>NUCLEOTIDE SEQUENCE [LARGE SCALE GENOMIC DNA]</scope>
</reference>
<dbReference type="SMR" id="A0A4W3JKD6"/>
<dbReference type="PANTHER" id="PTHR12945">
    <property type="entry name" value="TRANSLATION INITIATION FACTOR EIF3-RELATED"/>
    <property type="match status" value="1"/>
</dbReference>
<evidence type="ECO:0000256" key="6">
    <source>
        <dbReference type="ARBA" id="ARBA00032319"/>
    </source>
</evidence>
<protein>
    <recommendedName>
        <fullName evidence="3">tRNA (adenine(58)-N(1))-methyltransferase non-catalytic subunit TRM6</fullName>
    </recommendedName>
    <alternativeName>
        <fullName evidence="6">tRNA(m1A58)-methyltransferase subunit TRM6</fullName>
    </alternativeName>
</protein>
<feature type="region of interest" description="Disordered" evidence="7">
    <location>
        <begin position="476"/>
        <end position="499"/>
    </location>
</feature>
<dbReference type="STRING" id="7868.ENSCMIP00000043899"/>
<comment type="subcellular location">
    <subcellularLocation>
        <location evidence="1">Nucleus</location>
    </subcellularLocation>
</comment>
<dbReference type="PIRSF" id="PIRSF038170">
    <property type="entry name" value="tRNA_m1A_mtfrase"/>
    <property type="match status" value="1"/>
</dbReference>
<dbReference type="Ensembl" id="ENSCMIT00000044528.1">
    <property type="protein sequence ID" value="ENSCMIP00000043899.1"/>
    <property type="gene ID" value="ENSCMIG00000018187.1"/>
</dbReference>
<dbReference type="GO" id="GO:0031515">
    <property type="term" value="C:tRNA (m1A) methyltransferase complex"/>
    <property type="evidence" value="ECO:0007669"/>
    <property type="project" value="InterPro"/>
</dbReference>
<evidence type="ECO:0000313" key="8">
    <source>
        <dbReference type="Ensembl" id="ENSCMIP00000043899.1"/>
    </source>
</evidence>
<reference evidence="9" key="2">
    <citation type="journal article" date="2007" name="PLoS Biol.">
        <title>Survey sequencing and comparative analysis of the elephant shark (Callorhinchus milii) genome.</title>
        <authorList>
            <person name="Venkatesh B."/>
            <person name="Kirkness E.F."/>
            <person name="Loh Y.H."/>
            <person name="Halpern A.L."/>
            <person name="Lee A.P."/>
            <person name="Johnson J."/>
            <person name="Dandona N."/>
            <person name="Viswanathan L.D."/>
            <person name="Tay A."/>
            <person name="Venter J.C."/>
            <person name="Strausberg R.L."/>
            <person name="Brenner S."/>
        </authorList>
    </citation>
    <scope>NUCLEOTIDE SEQUENCE [LARGE SCALE GENOMIC DNA]</scope>
</reference>
<comment type="similarity">
    <text evidence="2">Belongs to the TRM6/GCD10 family.</text>
</comment>
<feature type="compositionally biased region" description="Basic and acidic residues" evidence="7">
    <location>
        <begin position="338"/>
        <end position="360"/>
    </location>
</feature>
<dbReference type="OMA" id="TRCRPYQ"/>
<evidence type="ECO:0000256" key="5">
    <source>
        <dbReference type="ARBA" id="ARBA00023242"/>
    </source>
</evidence>
<dbReference type="PANTHER" id="PTHR12945:SF0">
    <property type="entry name" value="TRNA (ADENINE(58)-N(1))-METHYLTRANSFERASE NON-CATALYTIC SUBUNIT TRM6"/>
    <property type="match status" value="1"/>
</dbReference>
<dbReference type="Proteomes" id="UP000314986">
    <property type="component" value="Unassembled WGS sequence"/>
</dbReference>
<dbReference type="GO" id="GO:0030488">
    <property type="term" value="P:tRNA methylation"/>
    <property type="evidence" value="ECO:0007669"/>
    <property type="project" value="InterPro"/>
</dbReference>
<dbReference type="InterPro" id="IPR017423">
    <property type="entry name" value="TRM6"/>
</dbReference>
<feature type="region of interest" description="Disordered" evidence="7">
    <location>
        <begin position="285"/>
        <end position="360"/>
    </location>
</feature>
<keyword evidence="5" id="KW-0539">Nucleus</keyword>
<evidence type="ECO:0000256" key="2">
    <source>
        <dbReference type="ARBA" id="ARBA00008320"/>
    </source>
</evidence>
<reference evidence="9" key="1">
    <citation type="journal article" date="2006" name="Science">
        <title>Ancient noncoding elements conserved in the human genome.</title>
        <authorList>
            <person name="Venkatesh B."/>
            <person name="Kirkness E.F."/>
            <person name="Loh Y.H."/>
            <person name="Halpern A.L."/>
            <person name="Lee A.P."/>
            <person name="Johnson J."/>
            <person name="Dandona N."/>
            <person name="Viswanathan L.D."/>
            <person name="Tay A."/>
            <person name="Venter J.C."/>
            <person name="Strausberg R.L."/>
            <person name="Brenner S."/>
        </authorList>
    </citation>
    <scope>NUCLEOTIDE SEQUENCE [LARGE SCALE GENOMIC DNA]</scope>
</reference>
<keyword evidence="4" id="KW-0819">tRNA processing</keyword>
<organism evidence="8 9">
    <name type="scientific">Callorhinchus milii</name>
    <name type="common">Ghost shark</name>
    <dbReference type="NCBI Taxonomy" id="7868"/>
    <lineage>
        <taxon>Eukaryota</taxon>
        <taxon>Metazoa</taxon>
        <taxon>Chordata</taxon>
        <taxon>Craniata</taxon>
        <taxon>Vertebrata</taxon>
        <taxon>Chondrichthyes</taxon>
        <taxon>Holocephali</taxon>
        <taxon>Chimaeriformes</taxon>
        <taxon>Callorhinchidae</taxon>
        <taxon>Callorhinchus</taxon>
    </lineage>
</organism>
<keyword evidence="9" id="KW-1185">Reference proteome</keyword>
<evidence type="ECO:0000256" key="3">
    <source>
        <dbReference type="ARBA" id="ARBA00021704"/>
    </source>
</evidence>
<feature type="region of interest" description="Disordered" evidence="7">
    <location>
        <begin position="1"/>
        <end position="25"/>
    </location>
</feature>
<dbReference type="InParanoid" id="A0A4W3JKD6"/>
<evidence type="ECO:0000256" key="7">
    <source>
        <dbReference type="SAM" id="MobiDB-lite"/>
    </source>
</evidence>
<dbReference type="AlphaFoldDB" id="A0A4W3JKD6"/>
<proteinExistence type="inferred from homology"/>
<sequence length="499" mass="55532">MSEASEAPGPGLDPGPDPGPGPGPRVIADGDHVVLKRGEVFKAVHVQRKRKIIFEKQWFYLDNAIGQRFGATFEVSSGGVLQPVKAKMEESGKEMNKAGIDNRNIVDDGKSQKLSRDDIEALKEQGLKGQDIVQHLIENSTTFRDKTGFAQEKYIQKKKKKYEAIITILKPTARIMAMMYHSREPGKICFLRYDTLAQMLSLGNIHAGCKVIVAETCAGLVLGAVMERLGGFGSVVHMYPGNMPARTATDNFGFPKLFYDHLYDFPINKLSSLLSETFSAEKEASQNLTEARVEKGNGSAHGSPKSTSQGTREIGDGNKMDDNQSVEYETMDVTCDETENKERNPCRKSNVEERNKKQEDRLKRLQAAAAVLQERNADGLIIASRLYPNPLLLSLLEFVAPSRPFVVYCQYREPLVVCYTNLRERGGVVNLKLSETWLRHYQILPNRTHPRLSMNGGGGYILTGITVAMNRVKSAVRTAEPQKADEPVAKRQKVEENKS</sequence>
<name>A0A4W3JKD6_CALMI</name>
<reference evidence="8" key="4">
    <citation type="submission" date="2025-08" db="UniProtKB">
        <authorList>
            <consortium name="Ensembl"/>
        </authorList>
    </citation>
    <scope>IDENTIFICATION</scope>
</reference>
<reference evidence="8" key="5">
    <citation type="submission" date="2025-09" db="UniProtKB">
        <authorList>
            <consortium name="Ensembl"/>
        </authorList>
    </citation>
    <scope>IDENTIFICATION</scope>
</reference>
<evidence type="ECO:0000256" key="4">
    <source>
        <dbReference type="ARBA" id="ARBA00022694"/>
    </source>
</evidence>